<keyword evidence="4" id="KW-1185">Reference proteome</keyword>
<dbReference type="GO" id="GO:0016740">
    <property type="term" value="F:transferase activity"/>
    <property type="evidence" value="ECO:0007669"/>
    <property type="project" value="UniProtKB-KW"/>
</dbReference>
<dbReference type="Gene3D" id="3.60.20.10">
    <property type="entry name" value="Glutamine Phosphoribosylpyrophosphate, subunit 1, domain 1"/>
    <property type="match status" value="1"/>
</dbReference>
<dbReference type="OrthoDB" id="9804310at2"/>
<evidence type="ECO:0000259" key="2">
    <source>
        <dbReference type="PROSITE" id="PS51278"/>
    </source>
</evidence>
<gene>
    <name evidence="3" type="ORF">D7V88_29055</name>
</gene>
<sequence length="291" mass="31693">MCRLFGFRSAVPAAVHTALVTERNSLLIQSREHKDGWGIASYGPECSPLVAHGVGPAHSDPDFERVSSQVSARTVVAHIRLASVGAVEIRNSHPFHFGRWSFVHNGTLREFAKHKAAVEALIHPELRVNIKGTTDSERCFYLFLSRLGVRGPLDGSVPVESMARALAETMTLVSAMTDVPGSREPKERSAMNFLVTDGEAMVATRRNRTLFISSGIGGCPEALRAPNTDVPLQQFLVASESLCGGPHWAQVDEEDVVGVDARLVFRRWKVQTLAESVLNPRAPEPNHSSAA</sequence>
<accession>A0A3A8I7M9</accession>
<keyword evidence="3" id="KW-0808">Transferase</keyword>
<protein>
    <submittedName>
        <fullName evidence="3">Class II glutamine amidotransferase</fullName>
    </submittedName>
</protein>
<dbReference type="Pfam" id="PF13230">
    <property type="entry name" value="GATase_4"/>
    <property type="match status" value="1"/>
</dbReference>
<proteinExistence type="predicted"/>
<feature type="domain" description="Glutamine amidotransferase type-2" evidence="2">
    <location>
        <begin position="2"/>
        <end position="291"/>
    </location>
</feature>
<evidence type="ECO:0000256" key="1">
    <source>
        <dbReference type="ARBA" id="ARBA00022962"/>
    </source>
</evidence>
<dbReference type="AlphaFoldDB" id="A0A3A8I7M9"/>
<dbReference type="CDD" id="cd01908">
    <property type="entry name" value="YafJ"/>
    <property type="match status" value="1"/>
</dbReference>
<organism evidence="3 4">
    <name type="scientific">Corallococcus terminator</name>
    <dbReference type="NCBI Taxonomy" id="2316733"/>
    <lineage>
        <taxon>Bacteria</taxon>
        <taxon>Pseudomonadati</taxon>
        <taxon>Myxococcota</taxon>
        <taxon>Myxococcia</taxon>
        <taxon>Myxococcales</taxon>
        <taxon>Cystobacterineae</taxon>
        <taxon>Myxococcaceae</taxon>
        <taxon>Corallococcus</taxon>
    </lineage>
</organism>
<reference evidence="4" key="1">
    <citation type="submission" date="2018-09" db="EMBL/GenBank/DDBJ databases">
        <authorList>
            <person name="Livingstone P.G."/>
            <person name="Whitworth D.E."/>
        </authorList>
    </citation>
    <scope>NUCLEOTIDE SEQUENCE [LARGE SCALE GENOMIC DNA]</scope>
    <source>
        <strain evidence="4">CA054A</strain>
    </source>
</reference>
<evidence type="ECO:0000313" key="4">
    <source>
        <dbReference type="Proteomes" id="UP000268094"/>
    </source>
</evidence>
<dbReference type="PANTHER" id="PTHR43187:SF1">
    <property type="entry name" value="GLUTAMINE AMIDOTRANSFERASE DUG3-RELATED"/>
    <property type="match status" value="1"/>
</dbReference>
<evidence type="ECO:0000313" key="3">
    <source>
        <dbReference type="EMBL" id="RKG79175.1"/>
    </source>
</evidence>
<name>A0A3A8I7M9_9BACT</name>
<dbReference type="InterPro" id="IPR029055">
    <property type="entry name" value="Ntn_hydrolases_N"/>
</dbReference>
<dbReference type="InterPro" id="IPR052373">
    <property type="entry name" value="Gamma-glu_amide_hydrolase"/>
</dbReference>
<dbReference type="SUPFAM" id="SSF56235">
    <property type="entry name" value="N-terminal nucleophile aminohydrolases (Ntn hydrolases)"/>
    <property type="match status" value="1"/>
</dbReference>
<dbReference type="InterPro" id="IPR017932">
    <property type="entry name" value="GATase_2_dom"/>
</dbReference>
<keyword evidence="1 3" id="KW-0315">Glutamine amidotransferase</keyword>
<dbReference type="PROSITE" id="PS51278">
    <property type="entry name" value="GATASE_TYPE_2"/>
    <property type="match status" value="1"/>
</dbReference>
<comment type="caution">
    <text evidence="3">The sequence shown here is derived from an EMBL/GenBank/DDBJ whole genome shotgun (WGS) entry which is preliminary data.</text>
</comment>
<dbReference type="InterPro" id="IPR026869">
    <property type="entry name" value="EgtC-like"/>
</dbReference>
<dbReference type="PANTHER" id="PTHR43187">
    <property type="entry name" value="GLUTAMINE AMIDOTRANSFERASE DUG3-RELATED"/>
    <property type="match status" value="1"/>
</dbReference>
<dbReference type="RefSeq" id="WP_120543875.1">
    <property type="nucleotide sequence ID" value="NZ_RAVZ01000250.1"/>
</dbReference>
<dbReference type="EMBL" id="RAVZ01000250">
    <property type="protein sequence ID" value="RKG79175.1"/>
    <property type="molecule type" value="Genomic_DNA"/>
</dbReference>
<dbReference type="Proteomes" id="UP000268094">
    <property type="component" value="Unassembled WGS sequence"/>
</dbReference>